<protein>
    <submittedName>
        <fullName evidence="4">Uncharacterized protein</fullName>
    </submittedName>
</protein>
<feature type="compositionally biased region" description="Basic and acidic residues" evidence="2">
    <location>
        <begin position="909"/>
        <end position="919"/>
    </location>
</feature>
<accession>A0A378LAV5</accession>
<evidence type="ECO:0000313" key="5">
    <source>
        <dbReference type="Proteomes" id="UP000054820"/>
    </source>
</evidence>
<dbReference type="EMBL" id="UGOY01000001">
    <property type="protein sequence ID" value="STY23847.1"/>
    <property type="molecule type" value="Genomic_DNA"/>
</dbReference>
<sequence>MCAQGEVVQKKIEILNRYKPVSTIRLIYNRLQILSFDVRTEATKKYGTYFLDRVITPKGLATVIGVHNDHLWFWVDNSTGPSYWDNIVDNIFRPPYNFRESADTNYPVAVQEALNKAVEFSIPFRKLNQSIDLLILLKQLDEHNPEFLVNMLKLALKENPGEMNKQLGSLIQEFETLSVSDLEFVAELAESAQESKEPQLAHFLHDTRMNKVAMIQAITVSNVVSNLQAQIDALEERLKLLKQESQPVLYSKLGALKLNLEESRNNLLKSVETLNAVDSKVIQLKKLSAYKSFHSLLNALIDAYYELQINQNAPADLEHYLAGAARITQFLYDHGHHFFDMEAESASSNDNKQEQSGSLSRLELMYLFLLLSGGAAMSKTLQARVYFQIFEALNIKPSDNENMPETFNLVNFVTNKPDEFVKLYRNFFVIEGPCKQKVEELIAKKHPVLLAELGKLTNYYAAALNASVKQSDAKPGAKQEANYYFKQGINYLLQSLKQGTPQAVEAIDILMTTDKEHQIEGIGEIAKELAAYFTHTRNFAKAHHYLTVALECQDQGSKELQNELHMLQVKLTLLERSGAEQKGALAVLMQKVKEGDRSALALLEELSAHVPAVAFAAVVYWHDEDITKLSSALLEIAAKESPDLVAWYQNRYRVVCQAQKPSLDLILKAVKADFAPAIAEFNRLLDPIYIQDKKDTLLPIISDFEISQHIDPEIFMRILVHYRTAQDLSNETLNQIINSLAHTSFKQPNRYFALLSLGLYDLKHWIGTEEFIAVLYAIKRTGLLTDKNDILLKTIAGLFIDLGAENHSMFYAFLQEFIQSYPELAHALYQNSDAWATLKNNDQIASIVSRVVKDKKGPEEGSALSNLSLFNDKNNKENQTKLSKEEIDMKTDAQAFQKDVDGSATVGDSEERDHVSSPK</sequence>
<keyword evidence="5" id="KW-1185">Reference proteome</keyword>
<dbReference type="Proteomes" id="UP000054820">
    <property type="component" value="Unassembled WGS sequence"/>
</dbReference>
<reference evidence="3 5" key="1">
    <citation type="submission" date="2015-11" db="EMBL/GenBank/DDBJ databases">
        <title>Genomic analysis of 38 Legionella species identifies large and diverse effector repertoires.</title>
        <authorList>
            <person name="Burstein D."/>
            <person name="Amaro F."/>
            <person name="Zusman T."/>
            <person name="Lifshitz Z."/>
            <person name="Cohen O."/>
            <person name="Gilbert J.A."/>
            <person name="Pupko T."/>
            <person name="Shuman H.A."/>
            <person name="Segal G."/>
        </authorList>
    </citation>
    <scope>NUCLEOTIDE SEQUENCE [LARGE SCALE GENOMIC DNA]</scope>
    <source>
        <strain evidence="3 5">SC-18-C9</strain>
    </source>
</reference>
<feature type="region of interest" description="Disordered" evidence="2">
    <location>
        <begin position="857"/>
        <end position="919"/>
    </location>
</feature>
<evidence type="ECO:0000256" key="1">
    <source>
        <dbReference type="SAM" id="Coils"/>
    </source>
</evidence>
<gene>
    <name evidence="3" type="ORF">Lstg_2887</name>
    <name evidence="4" type="ORF">NCTC11991_02457</name>
</gene>
<evidence type="ECO:0000313" key="4">
    <source>
        <dbReference type="EMBL" id="STY23847.1"/>
    </source>
</evidence>
<dbReference type="EMBL" id="LNYZ01000030">
    <property type="protein sequence ID" value="KTD71679.1"/>
    <property type="molecule type" value="Genomic_DNA"/>
</dbReference>
<dbReference type="AlphaFoldDB" id="A0A378LAV5"/>
<evidence type="ECO:0000313" key="6">
    <source>
        <dbReference type="Proteomes" id="UP000255110"/>
    </source>
</evidence>
<evidence type="ECO:0000256" key="2">
    <source>
        <dbReference type="SAM" id="MobiDB-lite"/>
    </source>
</evidence>
<organism evidence="4 6">
    <name type="scientific">Legionella steigerwaltii</name>
    <dbReference type="NCBI Taxonomy" id="460"/>
    <lineage>
        <taxon>Bacteria</taxon>
        <taxon>Pseudomonadati</taxon>
        <taxon>Pseudomonadota</taxon>
        <taxon>Gammaproteobacteria</taxon>
        <taxon>Legionellales</taxon>
        <taxon>Legionellaceae</taxon>
        <taxon>Legionella</taxon>
    </lineage>
</organism>
<dbReference type="STRING" id="460.Lstg_2887"/>
<reference evidence="4 6" key="2">
    <citation type="submission" date="2018-06" db="EMBL/GenBank/DDBJ databases">
        <authorList>
            <consortium name="Pathogen Informatics"/>
            <person name="Doyle S."/>
        </authorList>
    </citation>
    <scope>NUCLEOTIDE SEQUENCE [LARGE SCALE GENOMIC DNA]</scope>
    <source>
        <strain evidence="4 6">NCTC11991</strain>
    </source>
</reference>
<dbReference type="Proteomes" id="UP000255110">
    <property type="component" value="Unassembled WGS sequence"/>
</dbReference>
<feature type="coiled-coil region" evidence="1">
    <location>
        <begin position="217"/>
        <end position="244"/>
    </location>
</feature>
<keyword evidence="1" id="KW-0175">Coiled coil</keyword>
<feature type="compositionally biased region" description="Polar residues" evidence="2">
    <location>
        <begin position="863"/>
        <end position="872"/>
    </location>
</feature>
<name>A0A378LAV5_9GAMM</name>
<evidence type="ECO:0000313" key="3">
    <source>
        <dbReference type="EMBL" id="KTD71679.1"/>
    </source>
</evidence>
<proteinExistence type="predicted"/>
<feature type="compositionally biased region" description="Basic and acidic residues" evidence="2">
    <location>
        <begin position="873"/>
        <end position="891"/>
    </location>
</feature>